<dbReference type="Gene3D" id="1.10.287.610">
    <property type="entry name" value="Helix hairpin bin"/>
    <property type="match status" value="1"/>
</dbReference>
<proteinExistence type="inferred from homology"/>
<dbReference type="InterPro" id="IPR001357">
    <property type="entry name" value="BRCT_dom"/>
</dbReference>
<keyword evidence="5 11" id="KW-0227">DNA damage</keyword>
<evidence type="ECO:0000256" key="8">
    <source>
        <dbReference type="ARBA" id="ARBA00023027"/>
    </source>
</evidence>
<feature type="binding site" evidence="11">
    <location>
        <begin position="29"/>
        <end position="33"/>
    </location>
    <ligand>
        <name>NAD(+)</name>
        <dbReference type="ChEBI" id="CHEBI:57540"/>
    </ligand>
</feature>
<evidence type="ECO:0000256" key="7">
    <source>
        <dbReference type="ARBA" id="ARBA00022842"/>
    </source>
</evidence>
<dbReference type="InterPro" id="IPR013840">
    <property type="entry name" value="DNAligase_N"/>
</dbReference>
<dbReference type="SMART" id="SM00532">
    <property type="entry name" value="LIGANc"/>
    <property type="match status" value="1"/>
</dbReference>
<dbReference type="InterPro" id="IPR041663">
    <property type="entry name" value="DisA/LigA_HHH"/>
</dbReference>
<dbReference type="Gene3D" id="1.10.150.20">
    <property type="entry name" value="5' to 3' exonuclease, C-terminal subdomain"/>
    <property type="match status" value="2"/>
</dbReference>
<dbReference type="PROSITE" id="PS50172">
    <property type="entry name" value="BRCT"/>
    <property type="match status" value="1"/>
</dbReference>
<dbReference type="InterPro" id="IPR012340">
    <property type="entry name" value="NA-bd_OB-fold"/>
</dbReference>
<evidence type="ECO:0000256" key="3">
    <source>
        <dbReference type="ARBA" id="ARBA00022705"/>
    </source>
</evidence>
<dbReference type="GeneID" id="82890318"/>
<sequence length="703" mass="78819">MREKIELLRRQINEHNYRYYVLNDPLIGDYEFDALLRELQELEAAHPEFDDPNSPTRRVGSDSTNEFATVEHRYPMLSLSNTYSLDEIREFDARVRKEVGEAEYVCELKFDGTAISLTYENGRLLRAVTRGDGTRGDDVTANVRTIRSVPLQLRGAGYPAYFEIRGEILMPFRSFERLNREREDIGETPFANPRNAAAGSLKQQSSAETARRELDCTLYSLVGDDLPFGTHYDSLMAAREWGFKISDQIALCRDMNEIDEYIRRWDKARKELPFATDGVVIKVDSFALQHRLGYTAKAPRWAVAYKFKAEQALTRLLSVDFQVGRTGAITPVANLEPVLLAGTVVKRASLHNAEQIALLDIRLGDHVYVEKGGEIIPKITGVDLSSRPMQSEPFRFITHCPCCGTELVKYEGEARHYCPNQSHCPPQIVGRMVHFISRKAMNIDGLGDETVQLLYDAGLISDVADLYRLRREDLVDLPRLGDKSADNILRSIDASRDVPFQRVLFAIGIRFVGETTAKNLALHFRSMDALMNATPEELAAADEVGDKIALSIVDYFRDEANRKIVARLRESGLRFEIGEKQLLSNALDGLKFVISGTFSEHSRDQLKELIESHGGRNQSGVSANTDYLLAGDRIGPAKLNKARKLGVRIIGEEDFVRMLSGDMPDAAVAPGDKENPPGPEPPEESVDKMAASDQNNVKQGTLF</sequence>
<dbReference type="PANTHER" id="PTHR23389:SF9">
    <property type="entry name" value="DNA LIGASE"/>
    <property type="match status" value="1"/>
</dbReference>
<comment type="catalytic activity">
    <reaction evidence="10 11">
        <text>NAD(+) + (deoxyribonucleotide)n-3'-hydroxyl + 5'-phospho-(deoxyribonucleotide)m = (deoxyribonucleotide)n+m + AMP + beta-nicotinamide D-nucleotide.</text>
        <dbReference type="EC" id="6.5.1.2"/>
    </reaction>
</comment>
<dbReference type="RefSeq" id="WP_034282691.1">
    <property type="nucleotide sequence ID" value="NZ_CAPH01000006.1"/>
</dbReference>
<dbReference type="Pfam" id="PF22745">
    <property type="entry name" value="Nlig-Ia"/>
    <property type="match status" value="1"/>
</dbReference>
<feature type="binding site" evidence="11">
    <location>
        <position position="424"/>
    </location>
    <ligand>
        <name>Zn(2+)</name>
        <dbReference type="ChEBI" id="CHEBI:29105"/>
    </ligand>
</feature>
<keyword evidence="6 11" id="KW-0862">Zinc</keyword>
<dbReference type="Gene3D" id="3.30.470.30">
    <property type="entry name" value="DNA ligase/mRNA capping enzyme"/>
    <property type="match status" value="1"/>
</dbReference>
<comment type="cofactor">
    <cofactor evidence="11">
        <name>Mg(2+)</name>
        <dbReference type="ChEBI" id="CHEBI:18420"/>
    </cofactor>
    <cofactor evidence="11">
        <name>Mn(2+)</name>
        <dbReference type="ChEBI" id="CHEBI:29035"/>
    </cofactor>
</comment>
<dbReference type="SUPFAM" id="SSF56091">
    <property type="entry name" value="DNA ligase/mRNA capping enzyme, catalytic domain"/>
    <property type="match status" value="1"/>
</dbReference>
<evidence type="ECO:0000256" key="4">
    <source>
        <dbReference type="ARBA" id="ARBA00022723"/>
    </source>
</evidence>
<dbReference type="NCBIfam" id="TIGR00575">
    <property type="entry name" value="dnlj"/>
    <property type="match status" value="1"/>
</dbReference>
<keyword evidence="4 11" id="KW-0479">Metal-binding</keyword>
<feature type="binding site" evidence="11">
    <location>
        <position position="418"/>
    </location>
    <ligand>
        <name>Zn(2+)</name>
        <dbReference type="ChEBI" id="CHEBI:29105"/>
    </ligand>
</feature>
<feature type="binding site" evidence="11">
    <location>
        <position position="130"/>
    </location>
    <ligand>
        <name>NAD(+)</name>
        <dbReference type="ChEBI" id="CHEBI:57540"/>
    </ligand>
</feature>
<feature type="binding site" evidence="11">
    <location>
        <position position="107"/>
    </location>
    <ligand>
        <name>NAD(+)</name>
        <dbReference type="ChEBI" id="CHEBI:57540"/>
    </ligand>
</feature>
<feature type="binding site" evidence="11">
    <location>
        <position position="167"/>
    </location>
    <ligand>
        <name>NAD(+)</name>
        <dbReference type="ChEBI" id="CHEBI:57540"/>
    </ligand>
</feature>
<keyword evidence="7 11" id="KW-0460">Magnesium</keyword>
<dbReference type="CDD" id="cd00114">
    <property type="entry name" value="LIGANc"/>
    <property type="match status" value="1"/>
</dbReference>
<evidence type="ECO:0000256" key="11">
    <source>
        <dbReference type="HAMAP-Rule" id="MF_01588"/>
    </source>
</evidence>
<keyword evidence="15" id="KW-1185">Reference proteome</keyword>
<name>A0ABY5UZP8_9BACT</name>
<protein>
    <recommendedName>
        <fullName evidence="11">DNA ligase</fullName>
        <ecNumber evidence="11">6.5.1.2</ecNumber>
    </recommendedName>
    <alternativeName>
        <fullName evidence="11">Polydeoxyribonucleotide synthase [NAD(+)]</fullName>
    </alternativeName>
</protein>
<keyword evidence="9 11" id="KW-0234">DNA repair</keyword>
<dbReference type="SMART" id="SM00278">
    <property type="entry name" value="HhH1"/>
    <property type="match status" value="4"/>
</dbReference>
<dbReference type="Proteomes" id="UP001059295">
    <property type="component" value="Chromosome"/>
</dbReference>
<dbReference type="SUPFAM" id="SSF47781">
    <property type="entry name" value="RuvA domain 2-like"/>
    <property type="match status" value="1"/>
</dbReference>
<dbReference type="InterPro" id="IPR013839">
    <property type="entry name" value="DNAligase_adenylation"/>
</dbReference>
<dbReference type="InterPro" id="IPR033136">
    <property type="entry name" value="DNA_ligase_CS"/>
</dbReference>
<feature type="domain" description="BRCT" evidence="13">
    <location>
        <begin position="582"/>
        <end position="653"/>
    </location>
</feature>
<dbReference type="InterPro" id="IPR036420">
    <property type="entry name" value="BRCT_dom_sf"/>
</dbReference>
<dbReference type="Gene3D" id="6.20.10.30">
    <property type="match status" value="1"/>
</dbReference>
<evidence type="ECO:0000256" key="1">
    <source>
        <dbReference type="ARBA" id="ARBA00004067"/>
    </source>
</evidence>
<dbReference type="Pfam" id="PF14520">
    <property type="entry name" value="HHH_5"/>
    <property type="match status" value="1"/>
</dbReference>
<dbReference type="Pfam" id="PF03120">
    <property type="entry name" value="OB_DNA_ligase"/>
    <property type="match status" value="1"/>
</dbReference>
<dbReference type="NCBIfam" id="NF005932">
    <property type="entry name" value="PRK07956.1"/>
    <property type="match status" value="1"/>
</dbReference>
<accession>A0ABY5UZP8</accession>
<dbReference type="GO" id="GO:0003911">
    <property type="term" value="F:DNA ligase (NAD+) activity"/>
    <property type="evidence" value="ECO:0007669"/>
    <property type="project" value="UniProtKB-EC"/>
</dbReference>
<dbReference type="Pfam" id="PF00533">
    <property type="entry name" value="BRCT"/>
    <property type="match status" value="1"/>
</dbReference>
<dbReference type="InterPro" id="IPR003583">
    <property type="entry name" value="Hlx-hairpin-Hlx_DNA-bd_motif"/>
</dbReference>
<feature type="binding site" evidence="11">
    <location>
        <position position="400"/>
    </location>
    <ligand>
        <name>Zn(2+)</name>
        <dbReference type="ChEBI" id="CHEBI:29105"/>
    </ligand>
</feature>
<evidence type="ECO:0000256" key="6">
    <source>
        <dbReference type="ARBA" id="ARBA00022833"/>
    </source>
</evidence>
<feature type="binding site" evidence="11">
    <location>
        <position position="306"/>
    </location>
    <ligand>
        <name>NAD(+)</name>
        <dbReference type="ChEBI" id="CHEBI:57540"/>
    </ligand>
</feature>
<dbReference type="InterPro" id="IPR001679">
    <property type="entry name" value="DNA_ligase"/>
</dbReference>
<dbReference type="EMBL" id="CP102294">
    <property type="protein sequence ID" value="UWN57431.1"/>
    <property type="molecule type" value="Genomic_DNA"/>
</dbReference>
<dbReference type="EC" id="6.5.1.2" evidence="11"/>
<comment type="similarity">
    <text evidence="11">Belongs to the NAD-dependent DNA ligase family. LigA subfamily.</text>
</comment>
<reference evidence="14" key="1">
    <citation type="journal article" date="2022" name="Cell">
        <title>Design, construction, and in vivo augmentation of a complex gut microbiome.</title>
        <authorList>
            <person name="Cheng A.G."/>
            <person name="Ho P.Y."/>
            <person name="Aranda-Diaz A."/>
            <person name="Jain S."/>
            <person name="Yu F.B."/>
            <person name="Meng X."/>
            <person name="Wang M."/>
            <person name="Iakiviak M."/>
            <person name="Nagashima K."/>
            <person name="Zhao A."/>
            <person name="Murugkar P."/>
            <person name="Patil A."/>
            <person name="Atabakhsh K."/>
            <person name="Weakley A."/>
            <person name="Yan J."/>
            <person name="Brumbaugh A.R."/>
            <person name="Higginbottom S."/>
            <person name="Dimas A."/>
            <person name="Shiver A.L."/>
            <person name="Deutschbauer A."/>
            <person name="Neff N."/>
            <person name="Sonnenburg J.L."/>
            <person name="Huang K.C."/>
            <person name="Fischbach M.A."/>
        </authorList>
    </citation>
    <scope>NUCLEOTIDE SEQUENCE</scope>
    <source>
        <strain evidence="14">AP11</strain>
    </source>
</reference>
<dbReference type="InterPro" id="IPR004150">
    <property type="entry name" value="NAD_DNA_ligase_OB"/>
</dbReference>
<dbReference type="Gene3D" id="3.40.50.10190">
    <property type="entry name" value="BRCT domain"/>
    <property type="match status" value="1"/>
</dbReference>
<keyword evidence="11" id="KW-0464">Manganese</keyword>
<dbReference type="SUPFAM" id="SSF50249">
    <property type="entry name" value="Nucleic acid-binding proteins"/>
    <property type="match status" value="1"/>
</dbReference>
<keyword evidence="3 11" id="KW-0235">DNA replication</keyword>
<feature type="region of interest" description="Disordered" evidence="12">
    <location>
        <begin position="186"/>
        <end position="206"/>
    </location>
</feature>
<organism evidence="14 15">
    <name type="scientific">Alistipes ihumii AP11</name>
    <dbReference type="NCBI Taxonomy" id="1211813"/>
    <lineage>
        <taxon>Bacteria</taxon>
        <taxon>Pseudomonadati</taxon>
        <taxon>Bacteroidota</taxon>
        <taxon>Bacteroidia</taxon>
        <taxon>Bacteroidales</taxon>
        <taxon>Rikenellaceae</taxon>
        <taxon>Alistipes</taxon>
    </lineage>
</organism>
<keyword evidence="8 11" id="KW-0520">NAD</keyword>
<evidence type="ECO:0000256" key="2">
    <source>
        <dbReference type="ARBA" id="ARBA00022598"/>
    </source>
</evidence>
<evidence type="ECO:0000256" key="5">
    <source>
        <dbReference type="ARBA" id="ARBA00022763"/>
    </source>
</evidence>
<dbReference type="InterPro" id="IPR004149">
    <property type="entry name" value="Znf_DNAligase_C4"/>
</dbReference>
<dbReference type="InterPro" id="IPR010994">
    <property type="entry name" value="RuvA_2-like"/>
</dbReference>
<feature type="compositionally biased region" description="Polar residues" evidence="12">
    <location>
        <begin position="692"/>
        <end position="703"/>
    </location>
</feature>
<dbReference type="CDD" id="cd17748">
    <property type="entry name" value="BRCT_DNA_ligase_like"/>
    <property type="match status" value="1"/>
</dbReference>
<keyword evidence="2 11" id="KW-0436">Ligase</keyword>
<dbReference type="Pfam" id="PF01653">
    <property type="entry name" value="DNA_ligase_aden"/>
    <property type="match status" value="1"/>
</dbReference>
<feature type="binding site" evidence="11">
    <location>
        <position position="282"/>
    </location>
    <ligand>
        <name>NAD(+)</name>
        <dbReference type="ChEBI" id="CHEBI:57540"/>
    </ligand>
</feature>
<evidence type="ECO:0000313" key="15">
    <source>
        <dbReference type="Proteomes" id="UP001059295"/>
    </source>
</evidence>
<dbReference type="PROSITE" id="PS01056">
    <property type="entry name" value="DNA_LIGASE_N2"/>
    <property type="match status" value="1"/>
</dbReference>
<gene>
    <name evidence="11 14" type="primary">ligA</name>
    <name evidence="14" type="ORF">NQ491_01250</name>
</gene>
<dbReference type="SUPFAM" id="SSF52113">
    <property type="entry name" value="BRCT domain"/>
    <property type="match status" value="1"/>
</dbReference>
<dbReference type="Pfam" id="PF12826">
    <property type="entry name" value="HHH_2"/>
    <property type="match status" value="1"/>
</dbReference>
<evidence type="ECO:0000259" key="13">
    <source>
        <dbReference type="PROSITE" id="PS50172"/>
    </source>
</evidence>
<dbReference type="Pfam" id="PF03119">
    <property type="entry name" value="DNA_ligase_ZBD"/>
    <property type="match status" value="1"/>
</dbReference>
<comment type="function">
    <text evidence="1 11">DNA ligase that catalyzes the formation of phosphodiester linkages between 5'-phosphoryl and 3'-hydroxyl groups in double-stranded DNA using NAD as a coenzyme and as the energy source for the reaction. It is essential for DNA replication and repair of damaged DNA.</text>
</comment>
<evidence type="ECO:0000256" key="12">
    <source>
        <dbReference type="SAM" id="MobiDB-lite"/>
    </source>
</evidence>
<dbReference type="Gene3D" id="2.40.50.140">
    <property type="entry name" value="Nucleic acid-binding proteins"/>
    <property type="match status" value="1"/>
</dbReference>
<evidence type="ECO:0000256" key="9">
    <source>
        <dbReference type="ARBA" id="ARBA00023204"/>
    </source>
</evidence>
<dbReference type="PANTHER" id="PTHR23389">
    <property type="entry name" value="CHROMOSOME TRANSMISSION FIDELITY FACTOR 18"/>
    <property type="match status" value="1"/>
</dbReference>
<feature type="region of interest" description="Disordered" evidence="12">
    <location>
        <begin position="663"/>
        <end position="703"/>
    </location>
</feature>
<feature type="binding site" evidence="11">
    <location>
        <position position="403"/>
    </location>
    <ligand>
        <name>Zn(2+)</name>
        <dbReference type="ChEBI" id="CHEBI:29105"/>
    </ligand>
</feature>
<evidence type="ECO:0000313" key="14">
    <source>
        <dbReference type="EMBL" id="UWN57431.1"/>
    </source>
</evidence>
<feature type="active site" description="N6-AMP-lysine intermediate" evidence="11">
    <location>
        <position position="109"/>
    </location>
</feature>
<dbReference type="HAMAP" id="MF_01588">
    <property type="entry name" value="DNA_ligase_A"/>
    <property type="match status" value="1"/>
</dbReference>
<dbReference type="SMART" id="SM00292">
    <property type="entry name" value="BRCT"/>
    <property type="match status" value="1"/>
</dbReference>
<feature type="binding site" evidence="11">
    <location>
        <begin position="78"/>
        <end position="79"/>
    </location>
    <ligand>
        <name>NAD(+)</name>
        <dbReference type="ChEBI" id="CHEBI:57540"/>
    </ligand>
</feature>
<evidence type="ECO:0000256" key="10">
    <source>
        <dbReference type="ARBA" id="ARBA00034005"/>
    </source>
</evidence>
<dbReference type="PIRSF" id="PIRSF001604">
    <property type="entry name" value="LigA"/>
    <property type="match status" value="1"/>
</dbReference>